<dbReference type="RefSeq" id="WP_135649451.1">
    <property type="nucleotide sequence ID" value="NZ_RQGF01000026.1"/>
</dbReference>
<keyword evidence="1" id="KW-1133">Transmembrane helix</keyword>
<feature type="transmembrane region" description="Helical" evidence="1">
    <location>
        <begin position="7"/>
        <end position="27"/>
    </location>
</feature>
<dbReference type="EMBL" id="RQGF01000026">
    <property type="protein sequence ID" value="TGL61416.1"/>
    <property type="molecule type" value="Genomic_DNA"/>
</dbReference>
<proteinExistence type="predicted"/>
<keyword evidence="3" id="KW-1185">Reference proteome</keyword>
<protein>
    <submittedName>
        <fullName evidence="2">Uncharacterized protein</fullName>
    </submittedName>
</protein>
<keyword evidence="1" id="KW-0472">Membrane</keyword>
<name>A0A4R9K7K8_9LEPT</name>
<accession>A0A4R9K7K8</accession>
<reference evidence="2" key="1">
    <citation type="journal article" date="2019" name="PLoS Negl. Trop. Dis.">
        <title>Revisiting the worldwide diversity of Leptospira species in the environment.</title>
        <authorList>
            <person name="Vincent A.T."/>
            <person name="Schiettekatte O."/>
            <person name="Bourhy P."/>
            <person name="Veyrier F.J."/>
            <person name="Picardeau M."/>
        </authorList>
    </citation>
    <scope>NUCLEOTIDE SEQUENCE [LARGE SCALE GENOMIC DNA]</scope>
    <source>
        <strain evidence="2">201702455</strain>
    </source>
</reference>
<evidence type="ECO:0000313" key="2">
    <source>
        <dbReference type="EMBL" id="TGL61416.1"/>
    </source>
</evidence>
<dbReference type="Proteomes" id="UP000297762">
    <property type="component" value="Unassembled WGS sequence"/>
</dbReference>
<sequence>MRSAFRIYTYFSLLLFFTIFKNCVLVSRMEFSGPSSLNEGQTLKHYKKASLKVIYIPEKDDTVYNLEEEEQKEREETWTGTLLSAYEDSGLFREVTSTPDGDLKIQIKIVESQAEYRGIEYVFSKGWGFRPYREEGAFSMSTDFYDSKGNLLGSVDLTEKYDFYYQVFFIFLAPFYSPGNEYEKLGRYMGLKTLDLALSKQIFTPKK</sequence>
<evidence type="ECO:0000256" key="1">
    <source>
        <dbReference type="SAM" id="Phobius"/>
    </source>
</evidence>
<gene>
    <name evidence="2" type="ORF">EHQ64_10535</name>
</gene>
<comment type="caution">
    <text evidence="2">The sequence shown here is derived from an EMBL/GenBank/DDBJ whole genome shotgun (WGS) entry which is preliminary data.</text>
</comment>
<evidence type="ECO:0000313" key="3">
    <source>
        <dbReference type="Proteomes" id="UP000297762"/>
    </source>
</evidence>
<dbReference type="AlphaFoldDB" id="A0A4R9K7K8"/>
<keyword evidence="1" id="KW-0812">Transmembrane</keyword>
<organism evidence="2 3">
    <name type="scientific">Leptospira sarikeiensis</name>
    <dbReference type="NCBI Taxonomy" id="2484943"/>
    <lineage>
        <taxon>Bacteria</taxon>
        <taxon>Pseudomonadati</taxon>
        <taxon>Spirochaetota</taxon>
        <taxon>Spirochaetia</taxon>
        <taxon>Leptospirales</taxon>
        <taxon>Leptospiraceae</taxon>
        <taxon>Leptospira</taxon>
    </lineage>
</organism>
<dbReference type="OrthoDB" id="324991at2"/>